<dbReference type="AlphaFoldDB" id="G6E746"/>
<organism evidence="1 2">
    <name type="scientific">Novosphingobium pentaromativorans US6-1</name>
    <dbReference type="NCBI Taxonomy" id="1088721"/>
    <lineage>
        <taxon>Bacteria</taxon>
        <taxon>Pseudomonadati</taxon>
        <taxon>Pseudomonadota</taxon>
        <taxon>Alphaproteobacteria</taxon>
        <taxon>Sphingomonadales</taxon>
        <taxon>Sphingomonadaceae</taxon>
        <taxon>Novosphingobium</taxon>
    </lineage>
</organism>
<keyword evidence="2" id="KW-1185">Reference proteome</keyword>
<dbReference type="eggNOG" id="COG4544">
    <property type="taxonomic scope" value="Bacteria"/>
</dbReference>
<evidence type="ECO:0008006" key="3">
    <source>
        <dbReference type="Google" id="ProtNLM"/>
    </source>
</evidence>
<dbReference type="SUPFAM" id="SSF52540">
    <property type="entry name" value="P-loop containing nucleoside triphosphate hydrolases"/>
    <property type="match status" value="1"/>
</dbReference>
<protein>
    <recommendedName>
        <fullName evidence="3">RecA-like protein</fullName>
    </recommendedName>
</protein>
<proteinExistence type="predicted"/>
<gene>
    <name evidence="1" type="ORF">NSU_0167</name>
</gene>
<dbReference type="InterPro" id="IPR027417">
    <property type="entry name" value="P-loop_NTPase"/>
</dbReference>
<dbReference type="RefSeq" id="WP_007011084.1">
    <property type="nucleotide sequence ID" value="NZ_AGFM01000005.1"/>
</dbReference>
<dbReference type="KEGG" id="npn:JI59_19290"/>
<evidence type="ECO:0000313" key="2">
    <source>
        <dbReference type="Proteomes" id="UP000004030"/>
    </source>
</evidence>
<dbReference type="PATRIC" id="fig|1088721.3.peg.163"/>
<sequence length="250" mass="27070">MVEISSIPTAASLTARQVDAWCPGLVSGDVPHGEVFAAGNEGAGAALALALALDRMAARSADGASAQAQEDRMWLWVQDREALRRSGRPYLPGLPRALRHRLVHVAARSAEDALFALEEGLRCRDFAFVLGEVTGNPRALDFTASRRLSLAAERHGVPLWLVRLDASADLSSARMRWRAQSCASPSPRWNPQAPGVPSWQAELFRARRHPPGTWVLRDDGRLVAERAGGIATIAPSRFSSHHAQPVQARG</sequence>
<evidence type="ECO:0000313" key="1">
    <source>
        <dbReference type="EMBL" id="EHJ62873.1"/>
    </source>
</evidence>
<dbReference type="Gene3D" id="3.40.50.300">
    <property type="entry name" value="P-loop containing nucleotide triphosphate hydrolases"/>
    <property type="match status" value="1"/>
</dbReference>
<name>G6E746_9SPHN</name>
<comment type="caution">
    <text evidence="1">The sequence shown here is derived from an EMBL/GenBank/DDBJ whole genome shotgun (WGS) entry which is preliminary data.</text>
</comment>
<dbReference type="EMBL" id="AGFM01000005">
    <property type="protein sequence ID" value="EHJ62873.1"/>
    <property type="molecule type" value="Genomic_DNA"/>
</dbReference>
<dbReference type="STRING" id="1088721.JI59_19290"/>
<accession>G6E746</accession>
<dbReference type="Proteomes" id="UP000004030">
    <property type="component" value="Unassembled WGS sequence"/>
</dbReference>
<reference evidence="1 2" key="1">
    <citation type="journal article" date="2012" name="J. Bacteriol.">
        <title>Genome sequence of benzo(a)pyrene-degrading bacterium Novosphingobium pentaromativorans US6-1.</title>
        <authorList>
            <person name="Luo Y.R."/>
            <person name="Kang S.G."/>
            <person name="Kim S.J."/>
            <person name="Kim M.R."/>
            <person name="Li N."/>
            <person name="Lee J.H."/>
            <person name="Kwon K.K."/>
        </authorList>
    </citation>
    <scope>NUCLEOTIDE SEQUENCE [LARGE SCALE GENOMIC DNA]</scope>
    <source>
        <strain evidence="1 2">US6-1</strain>
    </source>
</reference>